<evidence type="ECO:0000256" key="1">
    <source>
        <dbReference type="ARBA" id="ARBA00001041"/>
    </source>
</evidence>
<dbReference type="CDD" id="cd02005">
    <property type="entry name" value="TPP_PDC_IPDC"/>
    <property type="match status" value="1"/>
</dbReference>
<reference evidence="18 19" key="1">
    <citation type="journal article" date="2018" name="Nat. Ecol. Evol.">
        <title>Pezizomycetes genomes reveal the molecular basis of ectomycorrhizal truffle lifestyle.</title>
        <authorList>
            <person name="Murat C."/>
            <person name="Payen T."/>
            <person name="Noel B."/>
            <person name="Kuo A."/>
            <person name="Morin E."/>
            <person name="Chen J."/>
            <person name="Kohler A."/>
            <person name="Krizsan K."/>
            <person name="Balestrini R."/>
            <person name="Da Silva C."/>
            <person name="Montanini B."/>
            <person name="Hainaut M."/>
            <person name="Levati E."/>
            <person name="Barry K.W."/>
            <person name="Belfiori B."/>
            <person name="Cichocki N."/>
            <person name="Clum A."/>
            <person name="Dockter R.B."/>
            <person name="Fauchery L."/>
            <person name="Guy J."/>
            <person name="Iotti M."/>
            <person name="Le Tacon F."/>
            <person name="Lindquist E.A."/>
            <person name="Lipzen A."/>
            <person name="Malagnac F."/>
            <person name="Mello A."/>
            <person name="Molinier V."/>
            <person name="Miyauchi S."/>
            <person name="Poulain J."/>
            <person name="Riccioni C."/>
            <person name="Rubini A."/>
            <person name="Sitrit Y."/>
            <person name="Splivallo R."/>
            <person name="Traeger S."/>
            <person name="Wang M."/>
            <person name="Zifcakova L."/>
            <person name="Wipf D."/>
            <person name="Zambonelli A."/>
            <person name="Paolocci F."/>
            <person name="Nowrousian M."/>
            <person name="Ottonello S."/>
            <person name="Baldrian P."/>
            <person name="Spatafora J.W."/>
            <person name="Henrissat B."/>
            <person name="Nagy L.G."/>
            <person name="Aury J.M."/>
            <person name="Wincker P."/>
            <person name="Grigoriev I.V."/>
            <person name="Bonfante P."/>
            <person name="Martin F.M."/>
        </authorList>
    </citation>
    <scope>NUCLEOTIDE SEQUENCE [LARGE SCALE GENOMIC DNA]</scope>
    <source>
        <strain evidence="18 19">RN42</strain>
    </source>
</reference>
<dbReference type="AlphaFoldDB" id="A0A3N4I008"/>
<dbReference type="FunFam" id="3.40.50.970:FF:000019">
    <property type="entry name" value="Pyruvate decarboxylase isozyme"/>
    <property type="match status" value="1"/>
</dbReference>
<feature type="binding site" evidence="12">
    <location>
        <position position="495"/>
    </location>
    <ligand>
        <name>Mg(2+)</name>
        <dbReference type="ChEBI" id="CHEBI:18420"/>
    </ligand>
</feature>
<dbReference type="CDD" id="cd07038">
    <property type="entry name" value="TPP_PYR_PDC_IPDC_like"/>
    <property type="match status" value="1"/>
</dbReference>
<evidence type="ECO:0000259" key="16">
    <source>
        <dbReference type="Pfam" id="PF02775"/>
    </source>
</evidence>
<name>A0A3N4I008_ASCIM</name>
<dbReference type="GO" id="GO:0030976">
    <property type="term" value="F:thiamine pyrophosphate binding"/>
    <property type="evidence" value="ECO:0007669"/>
    <property type="project" value="InterPro"/>
</dbReference>
<keyword evidence="9 13" id="KW-0786">Thiamine pyrophosphate</keyword>
<accession>A0A3N4I008</accession>
<feature type="binding site" evidence="12">
    <location>
        <position position="497"/>
    </location>
    <ligand>
        <name>Mg(2+)</name>
        <dbReference type="ChEBI" id="CHEBI:18420"/>
    </ligand>
</feature>
<feature type="region of interest" description="Disordered" evidence="14">
    <location>
        <begin position="341"/>
        <end position="370"/>
    </location>
</feature>
<comment type="catalytic activity">
    <reaction evidence="1">
        <text>a 2-oxocarboxylate + H(+) = an aldehyde + CO2</text>
        <dbReference type="Rhea" id="RHEA:11628"/>
        <dbReference type="ChEBI" id="CHEBI:15378"/>
        <dbReference type="ChEBI" id="CHEBI:16526"/>
        <dbReference type="ChEBI" id="CHEBI:17478"/>
        <dbReference type="ChEBI" id="CHEBI:35179"/>
        <dbReference type="EC" id="4.1.1.1"/>
    </reaction>
</comment>
<evidence type="ECO:0000313" key="19">
    <source>
        <dbReference type="Proteomes" id="UP000275078"/>
    </source>
</evidence>
<dbReference type="STRING" id="1160509.A0A3N4I008"/>
<dbReference type="SUPFAM" id="SSF52467">
    <property type="entry name" value="DHS-like NAD/FAD-binding domain"/>
    <property type="match status" value="1"/>
</dbReference>
<comment type="cofactor">
    <cofactor evidence="2">
        <name>thiamine diphosphate</name>
        <dbReference type="ChEBI" id="CHEBI:58937"/>
    </cofactor>
</comment>
<dbReference type="InterPro" id="IPR029035">
    <property type="entry name" value="DHS-like_NAD/FAD-binding_dom"/>
</dbReference>
<dbReference type="EMBL" id="ML119726">
    <property type="protein sequence ID" value="RPA77450.1"/>
    <property type="molecule type" value="Genomic_DNA"/>
</dbReference>
<gene>
    <name evidence="18" type="ORF">BJ508DRAFT_330171</name>
</gene>
<evidence type="ECO:0000259" key="15">
    <source>
        <dbReference type="Pfam" id="PF00205"/>
    </source>
</evidence>
<dbReference type="EC" id="4.1.1.1" evidence="4"/>
<dbReference type="InterPro" id="IPR012000">
    <property type="entry name" value="Thiamin_PyroP_enz_cen_dom"/>
</dbReference>
<keyword evidence="8 12" id="KW-0460">Magnesium</keyword>
<evidence type="ECO:0000259" key="17">
    <source>
        <dbReference type="Pfam" id="PF02776"/>
    </source>
</evidence>
<dbReference type="InterPro" id="IPR012110">
    <property type="entry name" value="PDC/IPDC-like"/>
</dbReference>
<evidence type="ECO:0000256" key="7">
    <source>
        <dbReference type="ARBA" id="ARBA00022793"/>
    </source>
</evidence>
<sequence>MSGDKITVGRYLFKRLHELGVRGVHGVPGDFNLATLDILPEAGLEWVGNCNELNAGYAADGYARVKGISALVTTFGVGELSAIAAVAGAYSEHVPLVHVVGVPNTAAQKNGLLLHHTLGNGDFQAFEEMYRKITVSSTHLRDPARAAEDIDRVLETCYIESRPVYIALPTDVALTEIHSEPLKKKLRTEVKDNNQEYEEEVISEILKMIYSSKDTVILVDACAIRHRVLEELHKLVKTTGFTTFVTPMGKGAVSENLPEFGGVYIGDASRPEVQKRMEQAECVLYVGGLQSDFNTAGFTFRITAAKTVEFHSDHMKIRNATYPFMHMKPLMRTLLPRIEKSKIPPQPSTKSVTNEKPSPPANPQEDPNNGTEITHAYLWPKFGNYLKEDDIVCTETGTANFGIIESVFPAGVTLLSQVLWGSIGYSVGCCQGAALAAKELWEEGGKVITTGPEKAHVKNRRVILWVGDGSLQLTAQEISTMIRLGLSPTIFVINNNGYTIERRIHGLHEKYNDIQPWNLKHLLPLFSPEEGKSKYLSCKDRKELEHVLFDEGEDTLNDGKEGVIKLVEVFMPQMDVPRALGMTADATAKLNKRMLGK</sequence>
<dbReference type="Gene3D" id="3.40.50.1220">
    <property type="entry name" value="TPP-binding domain"/>
    <property type="match status" value="1"/>
</dbReference>
<evidence type="ECO:0000256" key="5">
    <source>
        <dbReference type="ARBA" id="ARBA00014422"/>
    </source>
</evidence>
<evidence type="ECO:0000256" key="2">
    <source>
        <dbReference type="ARBA" id="ARBA00001964"/>
    </source>
</evidence>
<evidence type="ECO:0000256" key="4">
    <source>
        <dbReference type="ARBA" id="ARBA00013202"/>
    </source>
</evidence>
<dbReference type="InterPro" id="IPR047214">
    <property type="entry name" value="TPP_PDC_IPDC"/>
</dbReference>
<keyword evidence="6 12" id="KW-0479">Metal-binding</keyword>
<keyword evidence="10" id="KW-0456">Lyase</keyword>
<feature type="domain" description="Thiamine pyrophosphate enzyme TPP-binding" evidence="16">
    <location>
        <begin position="414"/>
        <end position="504"/>
    </location>
</feature>
<dbReference type="InterPro" id="IPR029061">
    <property type="entry name" value="THDP-binding"/>
</dbReference>
<keyword evidence="18" id="KW-0670">Pyruvate</keyword>
<dbReference type="PANTHER" id="PTHR43452">
    <property type="entry name" value="PYRUVATE DECARBOXYLASE"/>
    <property type="match status" value="1"/>
</dbReference>
<dbReference type="SUPFAM" id="SSF52518">
    <property type="entry name" value="Thiamin diphosphate-binding fold (THDP-binding)"/>
    <property type="match status" value="2"/>
</dbReference>
<evidence type="ECO:0000256" key="6">
    <source>
        <dbReference type="ARBA" id="ARBA00022723"/>
    </source>
</evidence>
<evidence type="ECO:0000256" key="12">
    <source>
        <dbReference type="PIRSR" id="PIRSR036565-2"/>
    </source>
</evidence>
<dbReference type="GO" id="GO:0005829">
    <property type="term" value="C:cytosol"/>
    <property type="evidence" value="ECO:0007669"/>
    <property type="project" value="TreeGrafter"/>
</dbReference>
<feature type="domain" description="Thiamine pyrophosphate enzyme N-terminal TPP-binding" evidence="17">
    <location>
        <begin position="7"/>
        <end position="117"/>
    </location>
</feature>
<comment type="similarity">
    <text evidence="3 13">Belongs to the TPP enzyme family.</text>
</comment>
<feature type="binding site" evidence="12">
    <location>
        <position position="468"/>
    </location>
    <ligand>
        <name>Mg(2+)</name>
        <dbReference type="ChEBI" id="CHEBI:18420"/>
    </ligand>
</feature>
<feature type="binding site" evidence="11">
    <location>
        <position position="501"/>
    </location>
    <ligand>
        <name>pyruvate</name>
        <dbReference type="ChEBI" id="CHEBI:15361"/>
        <label>1</label>
        <note>substrate; ligand shared between two neighboring subunits</note>
    </ligand>
</feature>
<dbReference type="Pfam" id="PF00205">
    <property type="entry name" value="TPP_enzyme_M"/>
    <property type="match status" value="1"/>
</dbReference>
<proteinExistence type="inferred from homology"/>
<dbReference type="Proteomes" id="UP000275078">
    <property type="component" value="Unassembled WGS sequence"/>
</dbReference>
<dbReference type="OrthoDB" id="3970464at2759"/>
<dbReference type="PANTHER" id="PTHR43452:SF30">
    <property type="entry name" value="PYRUVATE DECARBOXYLASE ISOZYME 1-RELATED"/>
    <property type="match status" value="1"/>
</dbReference>
<keyword evidence="19" id="KW-1185">Reference proteome</keyword>
<feature type="binding site" evidence="11">
    <location>
        <position position="30"/>
    </location>
    <ligand>
        <name>pyruvate</name>
        <dbReference type="ChEBI" id="CHEBI:15361"/>
        <label>1</label>
        <note>substrate; ligand shared between two neighboring subunits</note>
    </ligand>
</feature>
<dbReference type="GO" id="GO:0004737">
    <property type="term" value="F:pyruvate decarboxylase activity"/>
    <property type="evidence" value="ECO:0007669"/>
    <property type="project" value="UniProtKB-EC"/>
</dbReference>
<evidence type="ECO:0000256" key="11">
    <source>
        <dbReference type="PIRSR" id="PIRSR036565-1"/>
    </source>
</evidence>
<protein>
    <recommendedName>
        <fullName evidence="5">Pyruvate decarboxylase</fullName>
        <ecNumber evidence="4">4.1.1.1</ecNumber>
    </recommendedName>
</protein>
<evidence type="ECO:0000256" key="9">
    <source>
        <dbReference type="ARBA" id="ARBA00023052"/>
    </source>
</evidence>
<dbReference type="InterPro" id="IPR047213">
    <property type="entry name" value="TPP_PYR_PDC_IPDC-like"/>
</dbReference>
<organism evidence="18 19">
    <name type="scientific">Ascobolus immersus RN42</name>
    <dbReference type="NCBI Taxonomy" id="1160509"/>
    <lineage>
        <taxon>Eukaryota</taxon>
        <taxon>Fungi</taxon>
        <taxon>Dikarya</taxon>
        <taxon>Ascomycota</taxon>
        <taxon>Pezizomycotina</taxon>
        <taxon>Pezizomycetes</taxon>
        <taxon>Pezizales</taxon>
        <taxon>Ascobolaceae</taxon>
        <taxon>Ascobolus</taxon>
    </lineage>
</organism>
<feature type="binding site" evidence="11">
    <location>
        <position position="158"/>
    </location>
    <ligand>
        <name>pyruvate</name>
        <dbReference type="ChEBI" id="CHEBI:15361"/>
        <label>2</label>
        <note>allosteric activator</note>
    </ligand>
</feature>
<comment type="cofactor">
    <cofactor evidence="12">
        <name>Mg(2+)</name>
        <dbReference type="ChEBI" id="CHEBI:18420"/>
    </cofactor>
    <text evidence="12">Binds 1 Mg(2+) per subunit.</text>
</comment>
<dbReference type="GO" id="GO:0005634">
    <property type="term" value="C:nucleus"/>
    <property type="evidence" value="ECO:0007669"/>
    <property type="project" value="TreeGrafter"/>
</dbReference>
<evidence type="ECO:0000256" key="8">
    <source>
        <dbReference type="ARBA" id="ARBA00022842"/>
    </source>
</evidence>
<feature type="binding site" evidence="11">
    <location>
        <position position="116"/>
    </location>
    <ligand>
        <name>pyruvate</name>
        <dbReference type="ChEBI" id="CHEBI:15361"/>
        <label>1</label>
        <note>substrate; ligand shared between two neighboring subunits</note>
    </ligand>
</feature>
<dbReference type="InterPro" id="IPR011766">
    <property type="entry name" value="TPP_enzyme_TPP-bd"/>
</dbReference>
<evidence type="ECO:0000313" key="18">
    <source>
        <dbReference type="EMBL" id="RPA77450.1"/>
    </source>
</evidence>
<dbReference type="FunFam" id="3.40.50.970:FF:000024">
    <property type="entry name" value="Pyruvate decarboxylase isozyme"/>
    <property type="match status" value="1"/>
</dbReference>
<dbReference type="Pfam" id="PF02776">
    <property type="entry name" value="TPP_enzyme_N"/>
    <property type="match status" value="1"/>
</dbReference>
<dbReference type="PIRSF" id="PIRSF036565">
    <property type="entry name" value="Pyruvt_ip_decrb"/>
    <property type="match status" value="1"/>
</dbReference>
<keyword evidence="7" id="KW-0210">Decarboxylase</keyword>
<dbReference type="Gene3D" id="3.40.50.970">
    <property type="match status" value="2"/>
</dbReference>
<evidence type="ECO:0000256" key="10">
    <source>
        <dbReference type="ARBA" id="ARBA00023239"/>
    </source>
</evidence>
<dbReference type="GO" id="GO:0000287">
    <property type="term" value="F:magnesium ion binding"/>
    <property type="evidence" value="ECO:0007669"/>
    <property type="project" value="InterPro"/>
</dbReference>
<dbReference type="GO" id="GO:0000949">
    <property type="term" value="P:aromatic amino acid family catabolic process to alcohol via Ehrlich pathway"/>
    <property type="evidence" value="ECO:0007669"/>
    <property type="project" value="TreeGrafter"/>
</dbReference>
<evidence type="ECO:0000256" key="14">
    <source>
        <dbReference type="SAM" id="MobiDB-lite"/>
    </source>
</evidence>
<dbReference type="Pfam" id="PF02775">
    <property type="entry name" value="TPP_enzyme_C"/>
    <property type="match status" value="1"/>
</dbReference>
<feature type="domain" description="Thiamine pyrophosphate enzyme central" evidence="15">
    <location>
        <begin position="202"/>
        <end position="321"/>
    </location>
</feature>
<dbReference type="InterPro" id="IPR012001">
    <property type="entry name" value="Thiamin_PyroP_enz_TPP-bd_dom"/>
</dbReference>
<evidence type="ECO:0000256" key="3">
    <source>
        <dbReference type="ARBA" id="ARBA00007812"/>
    </source>
</evidence>
<evidence type="ECO:0000256" key="13">
    <source>
        <dbReference type="RuleBase" id="RU362132"/>
    </source>
</evidence>